<organism evidence="1 2">
    <name type="scientific">Paenibacillus septentrionalis</name>
    <dbReference type="NCBI Taxonomy" id="429342"/>
    <lineage>
        <taxon>Bacteria</taxon>
        <taxon>Bacillati</taxon>
        <taxon>Bacillota</taxon>
        <taxon>Bacilli</taxon>
        <taxon>Bacillales</taxon>
        <taxon>Paenibacillaceae</taxon>
        <taxon>Paenibacillus</taxon>
    </lineage>
</organism>
<reference evidence="2" key="1">
    <citation type="journal article" date="2019" name="Int. J. Syst. Evol. Microbiol.">
        <title>The Global Catalogue of Microorganisms (GCM) 10K type strain sequencing project: providing services to taxonomists for standard genome sequencing and annotation.</title>
        <authorList>
            <consortium name="The Broad Institute Genomics Platform"/>
            <consortium name="The Broad Institute Genome Sequencing Center for Infectious Disease"/>
            <person name="Wu L."/>
            <person name="Ma J."/>
        </authorList>
    </citation>
    <scope>NUCLEOTIDE SEQUENCE [LARGE SCALE GENOMIC DNA]</scope>
    <source>
        <strain evidence="2">PCU 280</strain>
    </source>
</reference>
<name>A0ABW1VC41_9BACL</name>
<dbReference type="EMBL" id="JBHSTE010000015">
    <property type="protein sequence ID" value="MFC6335228.1"/>
    <property type="molecule type" value="Genomic_DNA"/>
</dbReference>
<dbReference type="Proteomes" id="UP001596233">
    <property type="component" value="Unassembled WGS sequence"/>
</dbReference>
<dbReference type="RefSeq" id="WP_379238560.1">
    <property type="nucleotide sequence ID" value="NZ_JBHSTE010000015.1"/>
</dbReference>
<accession>A0ABW1VC41</accession>
<keyword evidence="2" id="KW-1185">Reference proteome</keyword>
<sequence>RLVNVPFTQETTDGLKLTVHSAYLYKTSSVEGKALQKKYDFYDYDKATDILFLNITLENNTGRIVQENYHDMNPKMYAVTNIGTIMEQAISSVYIGNNNETYIRDYRLESGESITSSIAFLNVKGVEIDFIGIEARFKAGSNYKEIAERVN</sequence>
<feature type="non-terminal residue" evidence="1">
    <location>
        <position position="1"/>
    </location>
</feature>
<evidence type="ECO:0000313" key="2">
    <source>
        <dbReference type="Proteomes" id="UP001596233"/>
    </source>
</evidence>
<proteinExistence type="predicted"/>
<protein>
    <submittedName>
        <fullName evidence="1">Uncharacterized protein</fullName>
    </submittedName>
</protein>
<comment type="caution">
    <text evidence="1">The sequence shown here is derived from an EMBL/GenBank/DDBJ whole genome shotgun (WGS) entry which is preliminary data.</text>
</comment>
<gene>
    <name evidence="1" type="ORF">ACFP56_21600</name>
</gene>
<evidence type="ECO:0000313" key="1">
    <source>
        <dbReference type="EMBL" id="MFC6335228.1"/>
    </source>
</evidence>